<keyword evidence="4" id="KW-1185">Reference proteome</keyword>
<reference evidence="3 4" key="1">
    <citation type="submission" date="2019-02" db="EMBL/GenBank/DDBJ databases">
        <title>Deep-cultivation of Planctomycetes and their phenomic and genomic characterization uncovers novel biology.</title>
        <authorList>
            <person name="Wiegand S."/>
            <person name="Jogler M."/>
            <person name="Boedeker C."/>
            <person name="Pinto D."/>
            <person name="Vollmers J."/>
            <person name="Rivas-Marin E."/>
            <person name="Kohn T."/>
            <person name="Peeters S.H."/>
            <person name="Heuer A."/>
            <person name="Rast P."/>
            <person name="Oberbeckmann S."/>
            <person name="Bunk B."/>
            <person name="Jeske O."/>
            <person name="Meyerdierks A."/>
            <person name="Storesund J.E."/>
            <person name="Kallscheuer N."/>
            <person name="Luecker S."/>
            <person name="Lage O.M."/>
            <person name="Pohl T."/>
            <person name="Merkel B.J."/>
            <person name="Hornburger P."/>
            <person name="Mueller R.-W."/>
            <person name="Bruemmer F."/>
            <person name="Labrenz M."/>
            <person name="Spormann A.M."/>
            <person name="Op Den Camp H."/>
            <person name="Overmann J."/>
            <person name="Amann R."/>
            <person name="Jetten M.S.M."/>
            <person name="Mascher T."/>
            <person name="Medema M.H."/>
            <person name="Devos D.P."/>
            <person name="Kaster A.-K."/>
            <person name="Ovreas L."/>
            <person name="Rohde M."/>
            <person name="Galperin M.Y."/>
            <person name="Jogler C."/>
        </authorList>
    </citation>
    <scope>NUCLEOTIDE SEQUENCE [LARGE SCALE GENOMIC DNA]</scope>
    <source>
        <strain evidence="3 4">Pla52o</strain>
    </source>
</reference>
<dbReference type="Proteomes" id="UP000316304">
    <property type="component" value="Unassembled WGS sequence"/>
</dbReference>
<dbReference type="AlphaFoldDB" id="A0A5C6C2H9"/>
<protein>
    <submittedName>
        <fullName evidence="3">TadE-like protein</fullName>
    </submittedName>
</protein>
<sequence>MPRTFNSNSRPGRRGATLVESAILLPVFCLFIFTFMDLGLLTLRKNTLTAAAINVSRAVAIHSREYPGNDFPLGPESVNAPIDLLAGIPRCAMPPLPTMEAENVRLQIQWSGSPDAPPRSTTVQLDYLHQSLLGALAPWHNTELSAVSKADIAI</sequence>
<comment type="caution">
    <text evidence="3">The sequence shown here is derived from an EMBL/GenBank/DDBJ whole genome shotgun (WGS) entry which is preliminary data.</text>
</comment>
<keyword evidence="1" id="KW-0472">Membrane</keyword>
<dbReference type="Pfam" id="PF07811">
    <property type="entry name" value="TadE"/>
    <property type="match status" value="1"/>
</dbReference>
<dbReference type="OrthoDB" id="290681at2"/>
<keyword evidence="1" id="KW-1133">Transmembrane helix</keyword>
<name>A0A5C6C2H9_9BACT</name>
<gene>
    <name evidence="3" type="ORF">Pla52o_52480</name>
</gene>
<keyword evidence="1" id="KW-0812">Transmembrane</keyword>
<proteinExistence type="predicted"/>
<evidence type="ECO:0000313" key="3">
    <source>
        <dbReference type="EMBL" id="TWU17444.1"/>
    </source>
</evidence>
<evidence type="ECO:0000313" key="4">
    <source>
        <dbReference type="Proteomes" id="UP000316304"/>
    </source>
</evidence>
<accession>A0A5C6C2H9</accession>
<dbReference type="EMBL" id="SJPT01000012">
    <property type="protein sequence ID" value="TWU17444.1"/>
    <property type="molecule type" value="Genomic_DNA"/>
</dbReference>
<organism evidence="3 4">
    <name type="scientific">Novipirellula galeiformis</name>
    <dbReference type="NCBI Taxonomy" id="2528004"/>
    <lineage>
        <taxon>Bacteria</taxon>
        <taxon>Pseudomonadati</taxon>
        <taxon>Planctomycetota</taxon>
        <taxon>Planctomycetia</taxon>
        <taxon>Pirellulales</taxon>
        <taxon>Pirellulaceae</taxon>
        <taxon>Novipirellula</taxon>
    </lineage>
</organism>
<evidence type="ECO:0000259" key="2">
    <source>
        <dbReference type="Pfam" id="PF07811"/>
    </source>
</evidence>
<feature type="domain" description="TadE-like" evidence="2">
    <location>
        <begin position="15"/>
        <end position="52"/>
    </location>
</feature>
<evidence type="ECO:0000256" key="1">
    <source>
        <dbReference type="SAM" id="Phobius"/>
    </source>
</evidence>
<dbReference type="RefSeq" id="WP_146597169.1">
    <property type="nucleotide sequence ID" value="NZ_SJPT01000012.1"/>
</dbReference>
<dbReference type="InterPro" id="IPR012495">
    <property type="entry name" value="TadE-like_dom"/>
</dbReference>
<feature type="transmembrane region" description="Helical" evidence="1">
    <location>
        <begin position="21"/>
        <end position="43"/>
    </location>
</feature>